<sequence length="301" mass="35424">MDRSAVSRPHYTLQVSRPSHQAKRSTSTDGSYGLRIDGDDGYSKSPHKVNFAFAEIQLSPHAPKLGLDSQNTTPPRVPPPFPTSSANGKFEPFRRPSGPPTKMLTPSERAKARIEAEREKEFETCLAAQEEEERQARIKAEKEELRRQEEEEEARRKAKIEQDIRLAQLLRKQREHEQAKADEKFAQEVEERRRVNKEKRLQDHYKSQAWRIDHEKSKEQMLHEKEEEKKRGEEAKMQERKRLFNTMKAELSGRLQLSGWMSVQAAGTVTWRRRWFTFDEKTLKFFKAQKVRSSHLLFYTY</sequence>
<comment type="caution">
    <text evidence="1">The sequence shown here is derived from an EMBL/GenBank/DDBJ whole genome shotgun (WGS) entry which is preliminary data.</text>
</comment>
<evidence type="ECO:0000313" key="1">
    <source>
        <dbReference type="EMBL" id="KAF9647412.1"/>
    </source>
</evidence>
<keyword evidence="2" id="KW-1185">Reference proteome</keyword>
<gene>
    <name evidence="1" type="ORF">BDM02DRAFT_2698405</name>
</gene>
<proteinExistence type="predicted"/>
<accession>A0ACB6ZCW9</accession>
<evidence type="ECO:0000313" key="2">
    <source>
        <dbReference type="Proteomes" id="UP000886501"/>
    </source>
</evidence>
<dbReference type="Proteomes" id="UP000886501">
    <property type="component" value="Unassembled WGS sequence"/>
</dbReference>
<name>A0ACB6ZCW9_THEGA</name>
<reference evidence="1" key="1">
    <citation type="submission" date="2019-10" db="EMBL/GenBank/DDBJ databases">
        <authorList>
            <consortium name="DOE Joint Genome Institute"/>
            <person name="Kuo A."/>
            <person name="Miyauchi S."/>
            <person name="Kiss E."/>
            <person name="Drula E."/>
            <person name="Kohler A."/>
            <person name="Sanchez-Garcia M."/>
            <person name="Andreopoulos B."/>
            <person name="Barry K.W."/>
            <person name="Bonito G."/>
            <person name="Buee M."/>
            <person name="Carver A."/>
            <person name="Chen C."/>
            <person name="Cichocki N."/>
            <person name="Clum A."/>
            <person name="Culley D."/>
            <person name="Crous P.W."/>
            <person name="Fauchery L."/>
            <person name="Girlanda M."/>
            <person name="Hayes R."/>
            <person name="Keri Z."/>
            <person name="Labutti K."/>
            <person name="Lipzen A."/>
            <person name="Lombard V."/>
            <person name="Magnuson J."/>
            <person name="Maillard F."/>
            <person name="Morin E."/>
            <person name="Murat C."/>
            <person name="Nolan M."/>
            <person name="Ohm R."/>
            <person name="Pangilinan J."/>
            <person name="Pereira M."/>
            <person name="Perotto S."/>
            <person name="Peter M."/>
            <person name="Riley R."/>
            <person name="Sitrit Y."/>
            <person name="Stielow B."/>
            <person name="Szollosi G."/>
            <person name="Zifcakova L."/>
            <person name="Stursova M."/>
            <person name="Spatafora J.W."/>
            <person name="Tedersoo L."/>
            <person name="Vaario L.-M."/>
            <person name="Yamada A."/>
            <person name="Yan M."/>
            <person name="Wang P."/>
            <person name="Xu J."/>
            <person name="Bruns T."/>
            <person name="Baldrian P."/>
            <person name="Vilgalys R."/>
            <person name="Henrissat B."/>
            <person name="Grigoriev I.V."/>
            <person name="Hibbett D."/>
            <person name="Nagy L.G."/>
            <person name="Martin F.M."/>
        </authorList>
    </citation>
    <scope>NUCLEOTIDE SEQUENCE</scope>
    <source>
        <strain evidence="1">P2</strain>
    </source>
</reference>
<organism evidence="1 2">
    <name type="scientific">Thelephora ganbajun</name>
    <name type="common">Ganba fungus</name>
    <dbReference type="NCBI Taxonomy" id="370292"/>
    <lineage>
        <taxon>Eukaryota</taxon>
        <taxon>Fungi</taxon>
        <taxon>Dikarya</taxon>
        <taxon>Basidiomycota</taxon>
        <taxon>Agaricomycotina</taxon>
        <taxon>Agaricomycetes</taxon>
        <taxon>Thelephorales</taxon>
        <taxon>Thelephoraceae</taxon>
        <taxon>Thelephora</taxon>
    </lineage>
</organism>
<reference evidence="1" key="2">
    <citation type="journal article" date="2020" name="Nat. Commun.">
        <title>Large-scale genome sequencing of mycorrhizal fungi provides insights into the early evolution of symbiotic traits.</title>
        <authorList>
            <person name="Miyauchi S."/>
            <person name="Kiss E."/>
            <person name="Kuo A."/>
            <person name="Drula E."/>
            <person name="Kohler A."/>
            <person name="Sanchez-Garcia M."/>
            <person name="Morin E."/>
            <person name="Andreopoulos B."/>
            <person name="Barry K.W."/>
            <person name="Bonito G."/>
            <person name="Buee M."/>
            <person name="Carver A."/>
            <person name="Chen C."/>
            <person name="Cichocki N."/>
            <person name="Clum A."/>
            <person name="Culley D."/>
            <person name="Crous P.W."/>
            <person name="Fauchery L."/>
            <person name="Girlanda M."/>
            <person name="Hayes R.D."/>
            <person name="Keri Z."/>
            <person name="LaButti K."/>
            <person name="Lipzen A."/>
            <person name="Lombard V."/>
            <person name="Magnuson J."/>
            <person name="Maillard F."/>
            <person name="Murat C."/>
            <person name="Nolan M."/>
            <person name="Ohm R.A."/>
            <person name="Pangilinan J."/>
            <person name="Pereira M.F."/>
            <person name="Perotto S."/>
            <person name="Peter M."/>
            <person name="Pfister S."/>
            <person name="Riley R."/>
            <person name="Sitrit Y."/>
            <person name="Stielow J.B."/>
            <person name="Szollosi G."/>
            <person name="Zifcakova L."/>
            <person name="Stursova M."/>
            <person name="Spatafora J.W."/>
            <person name="Tedersoo L."/>
            <person name="Vaario L.M."/>
            <person name="Yamada A."/>
            <person name="Yan M."/>
            <person name="Wang P."/>
            <person name="Xu J."/>
            <person name="Bruns T."/>
            <person name="Baldrian P."/>
            <person name="Vilgalys R."/>
            <person name="Dunand C."/>
            <person name="Henrissat B."/>
            <person name="Grigoriev I.V."/>
            <person name="Hibbett D."/>
            <person name="Nagy L.G."/>
            <person name="Martin F.M."/>
        </authorList>
    </citation>
    <scope>NUCLEOTIDE SEQUENCE</scope>
    <source>
        <strain evidence="1">P2</strain>
    </source>
</reference>
<dbReference type="EMBL" id="MU118034">
    <property type="protein sequence ID" value="KAF9647412.1"/>
    <property type="molecule type" value="Genomic_DNA"/>
</dbReference>
<protein>
    <submittedName>
        <fullName evidence="1">Uncharacterized protein</fullName>
    </submittedName>
</protein>